<dbReference type="SUPFAM" id="SSF46894">
    <property type="entry name" value="C-terminal effector domain of the bipartite response regulators"/>
    <property type="match status" value="1"/>
</dbReference>
<dbReference type="Gene3D" id="3.40.50.300">
    <property type="entry name" value="P-loop containing nucleotide triphosphate hydrolases"/>
    <property type="match status" value="1"/>
</dbReference>
<dbReference type="InterPro" id="IPR001867">
    <property type="entry name" value="OmpR/PhoB-type_DNA-bd"/>
</dbReference>
<dbReference type="EMBL" id="MHDB01000041">
    <property type="protein sequence ID" value="OGY30835.1"/>
    <property type="molecule type" value="Genomic_DNA"/>
</dbReference>
<dbReference type="CDD" id="cd00383">
    <property type="entry name" value="trans_reg_C"/>
    <property type="match status" value="1"/>
</dbReference>
<proteinExistence type="predicted"/>
<dbReference type="InterPro" id="IPR027417">
    <property type="entry name" value="P-loop_NTPase"/>
</dbReference>
<dbReference type="SUPFAM" id="SSF52540">
    <property type="entry name" value="P-loop containing nucleoside triphosphate hydrolases"/>
    <property type="match status" value="1"/>
</dbReference>
<reference evidence="4 5" key="1">
    <citation type="journal article" date="2016" name="Nat. Commun.">
        <title>Thousands of microbial genomes shed light on interconnected biogeochemical processes in an aquifer system.</title>
        <authorList>
            <person name="Anantharaman K."/>
            <person name="Brown C.T."/>
            <person name="Hug L.A."/>
            <person name="Sharon I."/>
            <person name="Castelle C.J."/>
            <person name="Probst A.J."/>
            <person name="Thomas B.C."/>
            <person name="Singh A."/>
            <person name="Wilkins M.J."/>
            <person name="Karaoz U."/>
            <person name="Brodie E.L."/>
            <person name="Williams K.H."/>
            <person name="Hubbard S.S."/>
            <person name="Banfield J.F."/>
        </authorList>
    </citation>
    <scope>NUCLEOTIDE SEQUENCE [LARGE SCALE GENOMIC DNA]</scope>
</reference>
<accession>A0A1G1WSW1</accession>
<dbReference type="InterPro" id="IPR036388">
    <property type="entry name" value="WH-like_DNA-bd_sf"/>
</dbReference>
<dbReference type="Pfam" id="PF00486">
    <property type="entry name" value="Trans_reg_C"/>
    <property type="match status" value="1"/>
</dbReference>
<dbReference type="SMART" id="SM00862">
    <property type="entry name" value="Trans_reg_C"/>
    <property type="match status" value="1"/>
</dbReference>
<evidence type="ECO:0000259" key="3">
    <source>
        <dbReference type="PROSITE" id="PS51755"/>
    </source>
</evidence>
<dbReference type="STRING" id="1802605.A3A61_00235"/>
<protein>
    <recommendedName>
        <fullName evidence="3">OmpR/PhoB-type domain-containing protein</fullName>
    </recommendedName>
</protein>
<evidence type="ECO:0000256" key="1">
    <source>
        <dbReference type="ARBA" id="ARBA00023125"/>
    </source>
</evidence>
<evidence type="ECO:0000313" key="4">
    <source>
        <dbReference type="EMBL" id="OGY30835.1"/>
    </source>
</evidence>
<dbReference type="PROSITE" id="PS51755">
    <property type="entry name" value="OMPR_PHOB"/>
    <property type="match status" value="1"/>
</dbReference>
<feature type="domain" description="OmpR/PhoB-type" evidence="3">
    <location>
        <begin position="327"/>
        <end position="430"/>
    </location>
</feature>
<name>A0A1G1WSW1_9BACT</name>
<dbReference type="InterPro" id="IPR016032">
    <property type="entry name" value="Sig_transdc_resp-reg_C-effctor"/>
</dbReference>
<evidence type="ECO:0000313" key="5">
    <source>
        <dbReference type="Proteomes" id="UP000177718"/>
    </source>
</evidence>
<dbReference type="Gene3D" id="1.10.10.10">
    <property type="entry name" value="Winged helix-like DNA-binding domain superfamily/Winged helix DNA-binding domain"/>
    <property type="match status" value="1"/>
</dbReference>
<dbReference type="GO" id="GO:0006355">
    <property type="term" value="P:regulation of DNA-templated transcription"/>
    <property type="evidence" value="ECO:0007669"/>
    <property type="project" value="InterPro"/>
</dbReference>
<evidence type="ECO:0000256" key="2">
    <source>
        <dbReference type="PROSITE-ProRule" id="PRU01091"/>
    </source>
</evidence>
<comment type="caution">
    <text evidence="4">The sequence shown here is derived from an EMBL/GenBank/DDBJ whole genome shotgun (WGS) entry which is preliminary data.</text>
</comment>
<gene>
    <name evidence="4" type="ORF">A3A61_00235</name>
</gene>
<dbReference type="GO" id="GO:0003677">
    <property type="term" value="F:DNA binding"/>
    <property type="evidence" value="ECO:0007669"/>
    <property type="project" value="UniProtKB-UniRule"/>
</dbReference>
<organism evidence="4 5">
    <name type="scientific">Candidatus Woykebacteria bacterium RIFCSPLOWO2_01_FULL_43_14</name>
    <dbReference type="NCBI Taxonomy" id="1802605"/>
    <lineage>
        <taxon>Bacteria</taxon>
        <taxon>Candidatus Woykeibacteriota</taxon>
    </lineage>
</organism>
<keyword evidence="1 2" id="KW-0238">DNA-binding</keyword>
<dbReference type="Proteomes" id="UP000177718">
    <property type="component" value="Unassembled WGS sequence"/>
</dbReference>
<dbReference type="AlphaFoldDB" id="A0A1G1WSW1"/>
<feature type="DNA-binding region" description="OmpR/PhoB-type" evidence="2">
    <location>
        <begin position="327"/>
        <end position="430"/>
    </location>
</feature>
<sequence>MRVDQHYEPTYRREVVAPLLESIKKGYCHTVVSVRGMGLGPLFKFLRLHPVIKELVSPDNFEFSLINFDEVSPLNQKQFLKEFLRDLRSILVTNAVQKNQYIEVEYARGIASEDEHEVLYSIKNLLQVSMEADIRIVVLLQEFDEVARRDNTLLNTLFTLHQLFDHHLLYIFGVHTFPDRLRLGEPTKFDYIFQQYIVQKPFSLEGFLGHYKNHFAEDGLHLDDSQLKLIHSYTGGFASYNRFLSPSLSNASLDTLEESLKEQIPSPQMALRSRQLLIDLTIDEVQALHALCLGHKVPESRLKTLKELGLVIDKNGLFSPIFREHLRAESQIGTGLRIDTEAKKVFIDDVELSLFLSPIEFKFLAYLYEHKNTVCDREKVIEFAWGGHPEGVSDEAVDQLVSRLRSKLLAQTGRGDLITTVRGHGFTLNQS</sequence>
<dbReference type="GO" id="GO:0000160">
    <property type="term" value="P:phosphorelay signal transduction system"/>
    <property type="evidence" value="ECO:0007669"/>
    <property type="project" value="InterPro"/>
</dbReference>